<dbReference type="RefSeq" id="WP_252675649.1">
    <property type="nucleotide sequence ID" value="NZ_JAMXHT010000001.1"/>
</dbReference>
<dbReference type="InterPro" id="IPR058532">
    <property type="entry name" value="YjbR/MT2646/Rv2570-like"/>
</dbReference>
<organism evidence="1 2">
    <name type="scientific">Ralstonia soli</name>
    <dbReference type="NCBI Taxonomy" id="2953896"/>
    <lineage>
        <taxon>Bacteria</taxon>
        <taxon>Pseudomonadati</taxon>
        <taxon>Pseudomonadota</taxon>
        <taxon>Betaproteobacteria</taxon>
        <taxon>Burkholderiales</taxon>
        <taxon>Burkholderiaceae</taxon>
        <taxon>Ralstonia</taxon>
    </lineage>
</organism>
<dbReference type="Gene3D" id="3.90.1150.30">
    <property type="match status" value="1"/>
</dbReference>
<sequence length="118" mass="13672">MHGKSMVFDYIKKKYHVVPDYPWDRYPSYAVFRHSGDQKWFCLLMNVPRSKLGLDGEGVVDVIDVKARVEVVGALRKRPGFLPAYHMNKEHWVTVVLDGSVPEDEVFEVIDDSFELTK</sequence>
<evidence type="ECO:0000313" key="2">
    <source>
        <dbReference type="Proteomes" id="UP001162811"/>
    </source>
</evidence>
<dbReference type="PANTHER" id="PTHR35145:SF1">
    <property type="entry name" value="CYTOPLASMIC PROTEIN"/>
    <property type="match status" value="1"/>
</dbReference>
<protein>
    <submittedName>
        <fullName evidence="1">MmcQ/YjbR family DNA-binding protein</fullName>
    </submittedName>
</protein>
<accession>A0ABT1AE58</accession>
<name>A0ABT1AE58_9RALS</name>
<keyword evidence="1" id="KW-0238">DNA-binding</keyword>
<dbReference type="EMBL" id="JAMXHT010000001">
    <property type="protein sequence ID" value="MCO5396671.1"/>
    <property type="molecule type" value="Genomic_DNA"/>
</dbReference>
<dbReference type="InterPro" id="IPR007351">
    <property type="entry name" value="YjbR"/>
</dbReference>
<dbReference type="InterPro" id="IPR038056">
    <property type="entry name" value="YjbR-like_sf"/>
</dbReference>
<reference evidence="1" key="1">
    <citation type="submission" date="2022-06" db="EMBL/GenBank/DDBJ databases">
        <authorList>
            <person name="Lu C.-H."/>
        </authorList>
    </citation>
    <scope>NUCLEOTIDE SEQUENCE</scope>
    <source>
        <strain evidence="1">21MJYT02-11</strain>
    </source>
</reference>
<gene>
    <name evidence="1" type="ORF">NG900_00495</name>
</gene>
<evidence type="ECO:0000313" key="1">
    <source>
        <dbReference type="EMBL" id="MCO5396671.1"/>
    </source>
</evidence>
<dbReference type="PANTHER" id="PTHR35145">
    <property type="entry name" value="CYTOPLASMIC PROTEIN-RELATED"/>
    <property type="match status" value="1"/>
</dbReference>
<dbReference type="Pfam" id="PF04237">
    <property type="entry name" value="YjbR"/>
    <property type="match status" value="1"/>
</dbReference>
<dbReference type="SUPFAM" id="SSF142906">
    <property type="entry name" value="YjbR-like"/>
    <property type="match status" value="1"/>
</dbReference>
<keyword evidence="2" id="KW-1185">Reference proteome</keyword>
<dbReference type="Proteomes" id="UP001162811">
    <property type="component" value="Unassembled WGS sequence"/>
</dbReference>
<comment type="caution">
    <text evidence="1">The sequence shown here is derived from an EMBL/GenBank/DDBJ whole genome shotgun (WGS) entry which is preliminary data.</text>
</comment>
<proteinExistence type="predicted"/>
<reference evidence="1" key="2">
    <citation type="journal article" date="2023" name="Front. Microbiol.">
        <title>Ralstonia chuxiongensis sp. nov., Ralstonia mojiangensis sp. nov., and Ralstonia soli sp. nov., isolated from tobacco fields, are three novel species in the family Burkholderiaceae.</title>
        <authorList>
            <person name="Lu C.H."/>
            <person name="Zhang Y.Y."/>
            <person name="Jiang N."/>
            <person name="Chen W."/>
            <person name="Shao X."/>
            <person name="Zhao Z.M."/>
            <person name="Lu W.L."/>
            <person name="Hu X."/>
            <person name="Xi Y.X."/>
            <person name="Zou S.Y."/>
            <person name="Wei Q.J."/>
            <person name="Lin Z.L."/>
            <person name="Gong L."/>
            <person name="Gai X.T."/>
            <person name="Zhang L.Q."/>
            <person name="Li J.Y."/>
            <person name="Jin Y."/>
            <person name="Xia Z.Y."/>
        </authorList>
    </citation>
    <scope>NUCLEOTIDE SEQUENCE</scope>
    <source>
        <strain evidence="1">21MJYT02-11</strain>
    </source>
</reference>
<dbReference type="GO" id="GO:0003677">
    <property type="term" value="F:DNA binding"/>
    <property type="evidence" value="ECO:0007669"/>
    <property type="project" value="UniProtKB-KW"/>
</dbReference>